<dbReference type="EMBL" id="CP017982">
    <property type="protein sequence ID" value="AYE62506.1"/>
    <property type="molecule type" value="Genomic_DNA"/>
</dbReference>
<accession>A0A386RH61</accession>
<dbReference type="RefSeq" id="WP_172987491.1">
    <property type="nucleotide sequence ID" value="NZ_CP011386.1"/>
</dbReference>
<sequence length="58" mass="6445">MRTGPFGSVLHASDYVQDGVPIITTEHFKNGSLPLIKDGMPQVSKMDYLIALLFSFFN</sequence>
<gene>
    <name evidence="1" type="ORF">BC335_2155</name>
</gene>
<protein>
    <submittedName>
        <fullName evidence="1">HsdS specificity protein of type I restriction-modification system</fullName>
    </submittedName>
</protein>
<reference evidence="1 2" key="1">
    <citation type="submission" date="2016-10" db="EMBL/GenBank/DDBJ databases">
        <title>Complete genomic sequencing of Lactobacillus helveticus LH99 and comparative genome analysis.</title>
        <authorList>
            <person name="Li N."/>
            <person name="You C."/>
            <person name="Liu Z."/>
        </authorList>
    </citation>
    <scope>NUCLEOTIDE SEQUENCE [LARGE SCALE GENOMIC DNA]</scope>
    <source>
        <strain evidence="1 2">LH99</strain>
    </source>
</reference>
<evidence type="ECO:0000313" key="1">
    <source>
        <dbReference type="EMBL" id="AYE62506.1"/>
    </source>
</evidence>
<name>A0A386RH61_LACHE</name>
<proteinExistence type="predicted"/>
<dbReference type="AlphaFoldDB" id="A0A386RH61"/>
<dbReference type="Proteomes" id="UP000267794">
    <property type="component" value="Chromosome"/>
</dbReference>
<organism evidence="1 2">
    <name type="scientific">Lactobacillus helveticus</name>
    <name type="common">Lactobacillus suntoryeus</name>
    <dbReference type="NCBI Taxonomy" id="1587"/>
    <lineage>
        <taxon>Bacteria</taxon>
        <taxon>Bacillati</taxon>
        <taxon>Bacillota</taxon>
        <taxon>Bacilli</taxon>
        <taxon>Lactobacillales</taxon>
        <taxon>Lactobacillaceae</taxon>
        <taxon>Lactobacillus</taxon>
    </lineage>
</organism>
<evidence type="ECO:0000313" key="2">
    <source>
        <dbReference type="Proteomes" id="UP000267794"/>
    </source>
</evidence>